<dbReference type="AlphaFoldDB" id="A0AAN6RNL8"/>
<evidence type="ECO:0000313" key="9">
    <source>
        <dbReference type="Proteomes" id="UP001303889"/>
    </source>
</evidence>
<keyword evidence="4" id="KW-0862">Zinc</keyword>
<feature type="region of interest" description="Disordered" evidence="6">
    <location>
        <begin position="236"/>
        <end position="275"/>
    </location>
</feature>
<keyword evidence="3 5" id="KW-0863">Zinc-finger</keyword>
<name>A0AAN6RNL8_9PEZI</name>
<evidence type="ECO:0000259" key="7">
    <source>
        <dbReference type="PROSITE" id="PS50157"/>
    </source>
</evidence>
<keyword evidence="2" id="KW-0677">Repeat</keyword>
<reference evidence="8" key="1">
    <citation type="journal article" date="2023" name="Mol. Phylogenet. Evol.">
        <title>Genome-scale phylogeny and comparative genomics of the fungal order Sordariales.</title>
        <authorList>
            <person name="Hensen N."/>
            <person name="Bonometti L."/>
            <person name="Westerberg I."/>
            <person name="Brannstrom I.O."/>
            <person name="Guillou S."/>
            <person name="Cros-Aarteil S."/>
            <person name="Calhoun S."/>
            <person name="Haridas S."/>
            <person name="Kuo A."/>
            <person name="Mondo S."/>
            <person name="Pangilinan J."/>
            <person name="Riley R."/>
            <person name="LaButti K."/>
            <person name="Andreopoulos B."/>
            <person name="Lipzen A."/>
            <person name="Chen C."/>
            <person name="Yan M."/>
            <person name="Daum C."/>
            <person name="Ng V."/>
            <person name="Clum A."/>
            <person name="Steindorff A."/>
            <person name="Ohm R.A."/>
            <person name="Martin F."/>
            <person name="Silar P."/>
            <person name="Natvig D.O."/>
            <person name="Lalanne C."/>
            <person name="Gautier V."/>
            <person name="Ament-Velasquez S.L."/>
            <person name="Kruys A."/>
            <person name="Hutchinson M.I."/>
            <person name="Powell A.J."/>
            <person name="Barry K."/>
            <person name="Miller A.N."/>
            <person name="Grigoriev I.V."/>
            <person name="Debuchy R."/>
            <person name="Gladieux P."/>
            <person name="Hiltunen Thoren M."/>
            <person name="Johannesson H."/>
        </authorList>
    </citation>
    <scope>NUCLEOTIDE SEQUENCE</scope>
    <source>
        <strain evidence="8">CBS 103.79</strain>
    </source>
</reference>
<dbReference type="PROSITE" id="PS50157">
    <property type="entry name" value="ZINC_FINGER_C2H2_2"/>
    <property type="match status" value="2"/>
</dbReference>
<comment type="caution">
    <text evidence="8">The sequence shown here is derived from an EMBL/GenBank/DDBJ whole genome shotgun (WGS) entry which is preliminary data.</text>
</comment>
<evidence type="ECO:0000256" key="3">
    <source>
        <dbReference type="ARBA" id="ARBA00022771"/>
    </source>
</evidence>
<dbReference type="InterPro" id="IPR036236">
    <property type="entry name" value="Znf_C2H2_sf"/>
</dbReference>
<gene>
    <name evidence="8" type="ORF">C8A05DRAFT_47740</name>
</gene>
<evidence type="ECO:0000256" key="1">
    <source>
        <dbReference type="ARBA" id="ARBA00022723"/>
    </source>
</evidence>
<organism evidence="8 9">
    <name type="scientific">Staphylotrichum tortipilum</name>
    <dbReference type="NCBI Taxonomy" id="2831512"/>
    <lineage>
        <taxon>Eukaryota</taxon>
        <taxon>Fungi</taxon>
        <taxon>Dikarya</taxon>
        <taxon>Ascomycota</taxon>
        <taxon>Pezizomycotina</taxon>
        <taxon>Sordariomycetes</taxon>
        <taxon>Sordariomycetidae</taxon>
        <taxon>Sordariales</taxon>
        <taxon>Chaetomiaceae</taxon>
        <taxon>Staphylotrichum</taxon>
    </lineage>
</organism>
<dbReference type="PROSITE" id="PS00028">
    <property type="entry name" value="ZINC_FINGER_C2H2_1"/>
    <property type="match status" value="2"/>
</dbReference>
<feature type="domain" description="C2H2-type" evidence="7">
    <location>
        <begin position="36"/>
        <end position="64"/>
    </location>
</feature>
<sequence length="405" mass="44905">MKPAPIRCGECKLEVGSNVALAAHWREHRDSGRRHFHCAQCMRFFHSEQAETRHHHEFHAAKQDLACPGCHDRFVSAAGLMGHIEKNRCKRIKNNELAAQREKRLVFARELQRRHFGDDPALPPDNASVSASAASSMAATSGTRRAYNFTQFLSTARDVPPAATPVAPAVTPVAPAVTPGLSALRPKADTTVRPNPVIFAMKTAELPQVAVDHPTPSTPNQPANAWAQKKNLFPDAPTAVRPPPETLQALEESAREPARKPATPGWPPHDPRSPGWDPKQYFVSYINKYKCPHDRCPKSFPNAGNLRTHLLSDKHTSLIKVQCPRCCKWFDSTAALTAHAESQGVRCVLRETNGYRQFLDQLTAGILDTTERHHDGTDKYSVPAEARATFGIMQGGWDPAQSEWW</sequence>
<keyword evidence="1" id="KW-0479">Metal-binding</keyword>
<proteinExistence type="predicted"/>
<reference evidence="8" key="2">
    <citation type="submission" date="2023-05" db="EMBL/GenBank/DDBJ databases">
        <authorList>
            <consortium name="Lawrence Berkeley National Laboratory"/>
            <person name="Steindorff A."/>
            <person name="Hensen N."/>
            <person name="Bonometti L."/>
            <person name="Westerberg I."/>
            <person name="Brannstrom I.O."/>
            <person name="Guillou S."/>
            <person name="Cros-Aarteil S."/>
            <person name="Calhoun S."/>
            <person name="Haridas S."/>
            <person name="Kuo A."/>
            <person name="Mondo S."/>
            <person name="Pangilinan J."/>
            <person name="Riley R."/>
            <person name="Labutti K."/>
            <person name="Andreopoulos B."/>
            <person name="Lipzen A."/>
            <person name="Chen C."/>
            <person name="Yanf M."/>
            <person name="Daum C."/>
            <person name="Ng V."/>
            <person name="Clum A."/>
            <person name="Ohm R."/>
            <person name="Martin F."/>
            <person name="Silar P."/>
            <person name="Natvig D."/>
            <person name="Lalanne C."/>
            <person name="Gautier V."/>
            <person name="Ament-Velasquez S.L."/>
            <person name="Kruys A."/>
            <person name="Hutchinson M.I."/>
            <person name="Powell A.J."/>
            <person name="Barry K."/>
            <person name="Miller A.N."/>
            <person name="Grigoriev I.V."/>
            <person name="Debuchy R."/>
            <person name="Gladieux P."/>
            <person name="Thoren M.H."/>
            <person name="Johannesson H."/>
        </authorList>
    </citation>
    <scope>NUCLEOTIDE SEQUENCE</scope>
    <source>
        <strain evidence="8">CBS 103.79</strain>
    </source>
</reference>
<dbReference type="GO" id="GO:0008270">
    <property type="term" value="F:zinc ion binding"/>
    <property type="evidence" value="ECO:0007669"/>
    <property type="project" value="UniProtKB-KW"/>
</dbReference>
<protein>
    <recommendedName>
        <fullName evidence="7">C2H2-type domain-containing protein</fullName>
    </recommendedName>
</protein>
<dbReference type="Proteomes" id="UP001303889">
    <property type="component" value="Unassembled WGS sequence"/>
</dbReference>
<evidence type="ECO:0000256" key="5">
    <source>
        <dbReference type="PROSITE-ProRule" id="PRU00042"/>
    </source>
</evidence>
<dbReference type="PANTHER" id="PTHR24379">
    <property type="entry name" value="KRAB AND ZINC FINGER DOMAIN-CONTAINING"/>
    <property type="match status" value="1"/>
</dbReference>
<accession>A0AAN6RNL8</accession>
<dbReference type="Gene3D" id="3.30.160.60">
    <property type="entry name" value="Classic Zinc Finger"/>
    <property type="match status" value="2"/>
</dbReference>
<dbReference type="InterPro" id="IPR013087">
    <property type="entry name" value="Znf_C2H2_type"/>
</dbReference>
<dbReference type="EMBL" id="MU856081">
    <property type="protein sequence ID" value="KAK3897737.1"/>
    <property type="molecule type" value="Genomic_DNA"/>
</dbReference>
<evidence type="ECO:0000313" key="8">
    <source>
        <dbReference type="EMBL" id="KAK3897737.1"/>
    </source>
</evidence>
<dbReference type="SUPFAM" id="SSF57667">
    <property type="entry name" value="beta-beta-alpha zinc fingers"/>
    <property type="match status" value="1"/>
</dbReference>
<dbReference type="SMART" id="SM00355">
    <property type="entry name" value="ZnF_C2H2"/>
    <property type="match status" value="4"/>
</dbReference>
<feature type="domain" description="C2H2-type" evidence="7">
    <location>
        <begin position="289"/>
        <end position="316"/>
    </location>
</feature>
<evidence type="ECO:0000256" key="4">
    <source>
        <dbReference type="ARBA" id="ARBA00022833"/>
    </source>
</evidence>
<dbReference type="PANTHER" id="PTHR24379:SF121">
    <property type="entry name" value="C2H2-TYPE DOMAIN-CONTAINING PROTEIN"/>
    <property type="match status" value="1"/>
</dbReference>
<keyword evidence="9" id="KW-1185">Reference proteome</keyword>
<evidence type="ECO:0000256" key="6">
    <source>
        <dbReference type="SAM" id="MobiDB-lite"/>
    </source>
</evidence>
<evidence type="ECO:0000256" key="2">
    <source>
        <dbReference type="ARBA" id="ARBA00022737"/>
    </source>
</evidence>